<evidence type="ECO:0000256" key="1">
    <source>
        <dbReference type="SAM" id="Coils"/>
    </source>
</evidence>
<accession>A0ABS3DTN4</accession>
<proteinExistence type="predicted"/>
<name>A0ABS3DTN4_9BACI</name>
<evidence type="ECO:0000313" key="2">
    <source>
        <dbReference type="EMBL" id="MBN8234717.1"/>
    </source>
</evidence>
<dbReference type="RefSeq" id="WP_206932822.1">
    <property type="nucleotide sequence ID" value="NZ_JAEKJY010000001.1"/>
</dbReference>
<sequence length="209" mass="24200">MENKTQIYKEVEKKVNELEIAQVRLEETLEELEATKQEGQQELVKLNEEIAQLEETKDISTDASVVREAIKNIKELKNEVELQQGFNKAMDNKAKKVLFTDAEEFYKLFNQVKMLYKPMLKAYIADASLNSITEDIEKIQAITRKVNSLFGQTKAFLIDAGVIEPAQARVRFEQGTSVHMNQRGLDIEELRDLQKVFTDMDRKLFQPVR</sequence>
<protein>
    <submittedName>
        <fullName evidence="2">Uncharacterized protein</fullName>
    </submittedName>
</protein>
<evidence type="ECO:0000313" key="3">
    <source>
        <dbReference type="Proteomes" id="UP000663970"/>
    </source>
</evidence>
<keyword evidence="1" id="KW-0175">Coiled coil</keyword>
<reference evidence="2 3" key="1">
    <citation type="submission" date="2020-12" db="EMBL/GenBank/DDBJ databases">
        <title>Oil enriched cultivation method for isolating marine PHA-producing bacteria.</title>
        <authorList>
            <person name="Zheng W."/>
            <person name="Yu S."/>
            <person name="Huang Y."/>
        </authorList>
    </citation>
    <scope>NUCLEOTIDE SEQUENCE [LARGE SCALE GENOMIC DNA]</scope>
    <source>
        <strain evidence="2 3">SY-2-6</strain>
    </source>
</reference>
<keyword evidence="3" id="KW-1185">Reference proteome</keyword>
<feature type="coiled-coil region" evidence="1">
    <location>
        <begin position="1"/>
        <end position="63"/>
    </location>
</feature>
<organism evidence="2 3">
    <name type="scientific">Halobacillus kuroshimensis</name>
    <dbReference type="NCBI Taxonomy" id="302481"/>
    <lineage>
        <taxon>Bacteria</taxon>
        <taxon>Bacillati</taxon>
        <taxon>Bacillota</taxon>
        <taxon>Bacilli</taxon>
        <taxon>Bacillales</taxon>
        <taxon>Bacillaceae</taxon>
        <taxon>Halobacillus</taxon>
    </lineage>
</organism>
<dbReference type="EMBL" id="JAEKJY010000001">
    <property type="protein sequence ID" value="MBN8234717.1"/>
    <property type="molecule type" value="Genomic_DNA"/>
</dbReference>
<gene>
    <name evidence="2" type="ORF">JF544_05625</name>
</gene>
<comment type="caution">
    <text evidence="2">The sequence shown here is derived from an EMBL/GenBank/DDBJ whole genome shotgun (WGS) entry which is preliminary data.</text>
</comment>
<dbReference type="Proteomes" id="UP000663970">
    <property type="component" value="Unassembled WGS sequence"/>
</dbReference>